<evidence type="ECO:0000256" key="10">
    <source>
        <dbReference type="ARBA" id="ARBA00023186"/>
    </source>
</evidence>
<reference evidence="14" key="1">
    <citation type="submission" date="2015-11" db="EMBL/GenBank/DDBJ databases">
        <title>Complete genome sequence of a polyethylene-glycol degrader Sphingopyxis macrogoltabida 203N (NBRC 111659).</title>
        <authorList>
            <person name="Yoshiyuki O."/>
            <person name="Shouta N."/>
            <person name="Nagata Y."/>
            <person name="Numata M."/>
            <person name="Tsuchikane K."/>
            <person name="Hosoyama A."/>
            <person name="Yamazoe A."/>
            <person name="Tsuda M."/>
            <person name="Fujita N."/>
            <person name="Kawai F."/>
        </authorList>
    </citation>
    <scope>NUCLEOTIDE SEQUENCE [LARGE SCALE GENOMIC DNA]</scope>
    <source>
        <strain evidence="14">203N</strain>
        <plasmid evidence="14">unnamed1</plasmid>
    </source>
</reference>
<gene>
    <name evidence="13" type="ORF">ATM17_31195</name>
</gene>
<dbReference type="GO" id="GO:0006457">
    <property type="term" value="P:protein folding"/>
    <property type="evidence" value="ECO:0007669"/>
    <property type="project" value="InterPro"/>
</dbReference>
<dbReference type="GO" id="GO:0016042">
    <property type="term" value="P:lipid catabolic process"/>
    <property type="evidence" value="ECO:0007669"/>
    <property type="project" value="UniProtKB-KW"/>
</dbReference>
<keyword evidence="13" id="KW-0614">Plasmid</keyword>
<geneLocation type="plasmid" evidence="13 14">
    <name>unnamed1</name>
</geneLocation>
<keyword evidence="5" id="KW-0812">Transmembrane</keyword>
<evidence type="ECO:0000256" key="1">
    <source>
        <dbReference type="ARBA" id="ARBA00004383"/>
    </source>
</evidence>
<organism evidence="13 14">
    <name type="scientific">Sphingopyxis macrogoltabida</name>
    <name type="common">Sphingomonas macrogoltabidus</name>
    <dbReference type="NCBI Taxonomy" id="33050"/>
    <lineage>
        <taxon>Bacteria</taxon>
        <taxon>Pseudomonadati</taxon>
        <taxon>Pseudomonadota</taxon>
        <taxon>Alphaproteobacteria</taxon>
        <taxon>Sphingomonadales</taxon>
        <taxon>Sphingomonadaceae</taxon>
        <taxon>Sphingopyxis</taxon>
    </lineage>
</organism>
<evidence type="ECO:0000313" key="14">
    <source>
        <dbReference type="Proteomes" id="UP000076088"/>
    </source>
</evidence>
<evidence type="ECO:0000256" key="9">
    <source>
        <dbReference type="ARBA" id="ARBA00023136"/>
    </source>
</evidence>
<proteinExistence type="inferred from homology"/>
<accession>A0AAC9AZI6</accession>
<evidence type="ECO:0000256" key="2">
    <source>
        <dbReference type="ARBA" id="ARBA00010358"/>
    </source>
</evidence>
<keyword evidence="14" id="KW-1185">Reference proteome</keyword>
<comment type="subcellular location">
    <subcellularLocation>
        <location evidence="1">Cell inner membrane</location>
        <topology evidence="1">Single-pass membrane protein</topology>
        <orientation evidence="1">Periplasmic side</orientation>
    </subcellularLocation>
</comment>
<comment type="similarity">
    <text evidence="2">Belongs to the lipase chaperone family.</text>
</comment>
<keyword evidence="6" id="KW-0442">Lipid degradation</keyword>
<dbReference type="GO" id="GO:0005886">
    <property type="term" value="C:plasma membrane"/>
    <property type="evidence" value="ECO:0007669"/>
    <property type="project" value="UniProtKB-SubCell"/>
</dbReference>
<evidence type="ECO:0000256" key="7">
    <source>
        <dbReference type="ARBA" id="ARBA00022989"/>
    </source>
</evidence>
<dbReference type="RefSeq" id="WP_145923685.1">
    <property type="nucleotide sequence ID" value="NZ_CP009430.1"/>
</dbReference>
<reference evidence="13 14" key="2">
    <citation type="journal article" date="2016" name="Genome Announc.">
        <title>Complete Genome Sequence of Sphingopyxis macrogoltabida Strain 203N (NBRC 111659), a Polyethylene Glycol Degrader.</title>
        <authorList>
            <person name="Ohtsubo Y."/>
            <person name="Nonoyama S."/>
            <person name="Nagata Y."/>
            <person name="Numata M."/>
            <person name="Tsuchikane K."/>
            <person name="Hosoyama A."/>
            <person name="Yamazoe A."/>
            <person name="Tsuda M."/>
            <person name="Fujita N."/>
            <person name="Kawai F."/>
        </authorList>
    </citation>
    <scope>NUCLEOTIDE SEQUENCE [LARGE SCALE GENOMIC DNA]</scope>
    <source>
        <strain evidence="13 14">203N</strain>
    </source>
</reference>
<sequence>MSGSALLLAAIAAWCMVPGSGTGDGERGSVVLLADTGTAGAARATVVIPAAAHAPLPASLAGTAVDGGFTIDGAGHFVPDSNALRVFEYFFSAKGEESQEVLRGRILLHAVNSGLGESAVAEIAAVLDRYIAYQGAARATLASGAVGPADLGARVADMRALRSTTLGPALAKAFYGDDAELADIEMRRQAILRNGSMTKDDRQRALAAIEAELPTEIIGVRKLSSAPTALHLKVEALRASGAAADEIAALRRSEYGAGAAERLAMLDRSRETWSQRMTVYRSEEQGLRSTYGSPESASYRRALESLRQRHFSAAELVRVQALDAEGL</sequence>
<evidence type="ECO:0000256" key="8">
    <source>
        <dbReference type="ARBA" id="ARBA00023098"/>
    </source>
</evidence>
<dbReference type="AlphaFoldDB" id="A0AAC9AZI6"/>
<dbReference type="EMBL" id="CP013345">
    <property type="protein sequence ID" value="AMU92725.1"/>
    <property type="molecule type" value="Genomic_DNA"/>
</dbReference>
<name>A0AAC9AZI6_SPHMC</name>
<evidence type="ECO:0000256" key="11">
    <source>
        <dbReference type="ARBA" id="ARBA00030948"/>
    </source>
</evidence>
<evidence type="ECO:0000256" key="12">
    <source>
        <dbReference type="ARBA" id="ARBA00031542"/>
    </source>
</evidence>
<evidence type="ECO:0000256" key="3">
    <source>
        <dbReference type="ARBA" id="ARBA00022475"/>
    </source>
</evidence>
<keyword evidence="8" id="KW-0443">Lipid metabolism</keyword>
<protein>
    <recommendedName>
        <fullName evidence="11">Lipase helper protein</fullName>
    </recommendedName>
    <alternativeName>
        <fullName evidence="12">Lipase modulator</fullName>
    </alternativeName>
</protein>
<keyword evidence="10" id="KW-0143">Chaperone</keyword>
<dbReference type="InterPro" id="IPR004961">
    <property type="entry name" value="Lipase_chaperone"/>
</dbReference>
<keyword evidence="9" id="KW-0472">Membrane</keyword>
<dbReference type="Pfam" id="PF03280">
    <property type="entry name" value="Lipase_chap"/>
    <property type="match status" value="1"/>
</dbReference>
<dbReference type="GO" id="GO:0051082">
    <property type="term" value="F:unfolded protein binding"/>
    <property type="evidence" value="ECO:0007669"/>
    <property type="project" value="InterPro"/>
</dbReference>
<keyword evidence="7" id="KW-1133">Transmembrane helix</keyword>
<keyword evidence="4" id="KW-0997">Cell inner membrane</keyword>
<dbReference type="Proteomes" id="UP000076088">
    <property type="component" value="Plasmid unnamed1"/>
</dbReference>
<evidence type="ECO:0000256" key="6">
    <source>
        <dbReference type="ARBA" id="ARBA00022963"/>
    </source>
</evidence>
<dbReference type="SUPFAM" id="SSF158855">
    <property type="entry name" value="Lipase chaperone-like"/>
    <property type="match status" value="1"/>
</dbReference>
<keyword evidence="3" id="KW-1003">Cell membrane</keyword>
<evidence type="ECO:0000313" key="13">
    <source>
        <dbReference type="EMBL" id="AMU92725.1"/>
    </source>
</evidence>
<evidence type="ECO:0000256" key="4">
    <source>
        <dbReference type="ARBA" id="ARBA00022519"/>
    </source>
</evidence>
<evidence type="ECO:0000256" key="5">
    <source>
        <dbReference type="ARBA" id="ARBA00022692"/>
    </source>
</evidence>